<dbReference type="AlphaFoldDB" id="A0A6I6HFD1"/>
<dbReference type="RefSeq" id="WP_157190764.1">
    <property type="nucleotide sequence ID" value="NZ_CP046621.1"/>
</dbReference>
<dbReference type="EMBL" id="CP046621">
    <property type="protein sequence ID" value="QGW75457.1"/>
    <property type="molecule type" value="Genomic_DNA"/>
</dbReference>
<dbReference type="PANTHER" id="PTHR36152">
    <property type="entry name" value="CYTOPLASMIC PROTEIN-RELATED"/>
    <property type="match status" value="1"/>
</dbReference>
<protein>
    <submittedName>
        <fullName evidence="1">Type VI secretion system tube protein Hcp</fullName>
    </submittedName>
</protein>
<proteinExistence type="predicted"/>
<dbReference type="Pfam" id="PF05638">
    <property type="entry name" value="T6SS_HCP"/>
    <property type="match status" value="1"/>
</dbReference>
<organism evidence="1 2">
    <name type="scientific">Pseudomonas alkylphenolica</name>
    <dbReference type="NCBI Taxonomy" id="237609"/>
    <lineage>
        <taxon>Bacteria</taxon>
        <taxon>Pseudomonadati</taxon>
        <taxon>Pseudomonadota</taxon>
        <taxon>Gammaproteobacteria</taxon>
        <taxon>Pseudomonadales</taxon>
        <taxon>Pseudomonadaceae</taxon>
        <taxon>Pseudomonas</taxon>
    </lineage>
</organism>
<dbReference type="Gene3D" id="2.30.110.20">
    <property type="entry name" value="Hcp1-like"/>
    <property type="match status" value="1"/>
</dbReference>
<dbReference type="SUPFAM" id="SSF141452">
    <property type="entry name" value="Hcp1-like"/>
    <property type="match status" value="1"/>
</dbReference>
<evidence type="ECO:0000313" key="2">
    <source>
        <dbReference type="Proteomes" id="UP000426235"/>
    </source>
</evidence>
<accession>A0A6I6HFD1</accession>
<gene>
    <name evidence="1" type="primary">hcp</name>
    <name evidence="1" type="ORF">GPJ81_01790</name>
</gene>
<dbReference type="InterPro" id="IPR036624">
    <property type="entry name" value="Hcp1-lik_sf"/>
</dbReference>
<name>A0A6I6HFD1_9PSED</name>
<dbReference type="PANTHER" id="PTHR36152:SF5">
    <property type="entry name" value="PROTEIN HCP1"/>
    <property type="match status" value="1"/>
</dbReference>
<dbReference type="InterPro" id="IPR053165">
    <property type="entry name" value="HSI-I_assembly_Hcp1"/>
</dbReference>
<evidence type="ECO:0000313" key="1">
    <source>
        <dbReference type="EMBL" id="QGW75457.1"/>
    </source>
</evidence>
<keyword evidence="2" id="KW-1185">Reference proteome</keyword>
<sequence>MAFDAFIKIDGIPGEALDETYRDWIEITGYSFGAHQSTSATASSAGGASSGRTTMTAFTFTKAMDKSSCKLLEASCAGEHLKEVTLALCRAGTDKLKYFEIVLEEVIIADYMQNAGAGVPQEVVQLDFGRIKTTYTQQKRSDGAGGGNVAGGWDRIGNKRYS</sequence>
<dbReference type="InterPro" id="IPR008514">
    <property type="entry name" value="T6SS_Hcp"/>
</dbReference>
<dbReference type="Proteomes" id="UP000426235">
    <property type="component" value="Chromosome"/>
</dbReference>
<reference evidence="1" key="1">
    <citation type="submission" date="2019-12" db="EMBL/GenBank/DDBJ databases">
        <title>Hybrid Genome Assemblies of two High G+C Isolates from Undergraduate Microbiology Courses.</title>
        <authorList>
            <person name="Ne Ville C.J."/>
            <person name="Enright D."/>
            <person name="Hernandez I."/>
            <person name="Dodsworth J."/>
            <person name="Orwin P.M."/>
        </authorList>
    </citation>
    <scope>NUCLEOTIDE SEQUENCE [LARGE SCALE GENOMIC DNA]</scope>
    <source>
        <strain evidence="1">Neo</strain>
    </source>
</reference>
<dbReference type="NCBIfam" id="TIGR03344">
    <property type="entry name" value="VI_effect_Hcp1"/>
    <property type="match status" value="1"/>
</dbReference>